<evidence type="ECO:0000313" key="4">
    <source>
        <dbReference type="Proteomes" id="UP000669903"/>
    </source>
</evidence>
<evidence type="ECO:0000256" key="1">
    <source>
        <dbReference type="SAM" id="Phobius"/>
    </source>
</evidence>
<dbReference type="SUPFAM" id="SSF100910">
    <property type="entry name" value="Chemosensory protein Csp2"/>
    <property type="match status" value="1"/>
</dbReference>
<dbReference type="EMBL" id="JAANIC010004451">
    <property type="protein sequence ID" value="KAG5334700.1"/>
    <property type="molecule type" value="Genomic_DNA"/>
</dbReference>
<keyword evidence="4" id="KW-1185">Reference proteome</keyword>
<keyword evidence="2" id="KW-0732">Signal</keyword>
<dbReference type="InterPro" id="IPR005055">
    <property type="entry name" value="A10/PebIII"/>
</dbReference>
<accession>A0A836FUY0</accession>
<feature type="non-terminal residue" evidence="3">
    <location>
        <position position="1"/>
    </location>
</feature>
<comment type="caution">
    <text evidence="3">The sequence shown here is derived from an EMBL/GenBank/DDBJ whole genome shotgun (WGS) entry which is preliminary data.</text>
</comment>
<dbReference type="PANTHER" id="PTHR11257">
    <property type="entry name" value="CHEMOSENSORY PROTEIN-RELATED"/>
    <property type="match status" value="1"/>
</dbReference>
<evidence type="ECO:0000256" key="2">
    <source>
        <dbReference type="SAM" id="SignalP"/>
    </source>
</evidence>
<dbReference type="Proteomes" id="UP000669903">
    <property type="component" value="Unassembled WGS sequence"/>
</dbReference>
<reference evidence="3" key="1">
    <citation type="submission" date="2020-03" db="EMBL/GenBank/DDBJ databases">
        <title>Relaxed selection underlies rapid genomic changes in the transitions from sociality to social parasitism in ants.</title>
        <authorList>
            <person name="Bi X."/>
        </authorList>
    </citation>
    <scope>NUCLEOTIDE SEQUENCE</scope>
    <source>
        <strain evidence="3">BGI-DK2014a</strain>
        <tissue evidence="3">Whole body</tissue>
    </source>
</reference>
<name>A0A836FUY0_9HYME</name>
<dbReference type="PANTHER" id="PTHR11257:SF12">
    <property type="entry name" value="EJACULATORY BULB-SPECIFIC PROTEIN 3-RELATED"/>
    <property type="match status" value="1"/>
</dbReference>
<evidence type="ECO:0000313" key="3">
    <source>
        <dbReference type="EMBL" id="KAG5334700.1"/>
    </source>
</evidence>
<keyword evidence="1" id="KW-1133">Transmembrane helix</keyword>
<dbReference type="Pfam" id="PF03392">
    <property type="entry name" value="OS-D"/>
    <property type="match status" value="1"/>
</dbReference>
<keyword evidence="1" id="KW-0472">Membrane</keyword>
<feature type="signal peptide" evidence="2">
    <location>
        <begin position="1"/>
        <end position="22"/>
    </location>
</feature>
<dbReference type="AlphaFoldDB" id="A0A836FUY0"/>
<sequence>MNSWLLTLVLLRVCAKVEETMARLSLIVTIIAVALACVFAEKEFYSDRYDDININEILANEKLRKEYYYCLLGTAPCKTADAKFFAEIIGDAMQTQCRKCTEKQKNLLDTLIDWYTKNKPEEWEAIIKKNFRERSK</sequence>
<feature type="transmembrane region" description="Helical" evidence="1">
    <location>
        <begin position="25"/>
        <end position="41"/>
    </location>
</feature>
<proteinExistence type="predicted"/>
<organism evidence="3 4">
    <name type="scientific">Acromyrmex charruanus</name>
    <dbReference type="NCBI Taxonomy" id="2715315"/>
    <lineage>
        <taxon>Eukaryota</taxon>
        <taxon>Metazoa</taxon>
        <taxon>Ecdysozoa</taxon>
        <taxon>Arthropoda</taxon>
        <taxon>Hexapoda</taxon>
        <taxon>Insecta</taxon>
        <taxon>Pterygota</taxon>
        <taxon>Neoptera</taxon>
        <taxon>Endopterygota</taxon>
        <taxon>Hymenoptera</taxon>
        <taxon>Apocrita</taxon>
        <taxon>Aculeata</taxon>
        <taxon>Formicoidea</taxon>
        <taxon>Formicidae</taxon>
        <taxon>Myrmicinae</taxon>
        <taxon>Acromyrmex</taxon>
    </lineage>
</organism>
<dbReference type="Gene3D" id="1.10.2080.10">
    <property type="entry name" value="Insect odorant-binding protein A10/Ejaculatory bulb-specific protein 3"/>
    <property type="match status" value="1"/>
</dbReference>
<feature type="chain" id="PRO_5033015936" evidence="2">
    <location>
        <begin position="23"/>
        <end position="136"/>
    </location>
</feature>
<protein>
    <submittedName>
        <fullName evidence="3">PEB3 protein</fullName>
    </submittedName>
</protein>
<keyword evidence="1" id="KW-0812">Transmembrane</keyword>
<dbReference type="InterPro" id="IPR036682">
    <property type="entry name" value="OS_D_A10/PebIII_sf"/>
</dbReference>
<feature type="non-terminal residue" evidence="3">
    <location>
        <position position="136"/>
    </location>
</feature>
<gene>
    <name evidence="3" type="primary">Ebpiii_0</name>
    <name evidence="3" type="ORF">G6Z76_0013605</name>
</gene>